<name>A0A1X6NK10_PORUM</name>
<protein>
    <submittedName>
        <fullName evidence="1">Uncharacterized protein</fullName>
    </submittedName>
</protein>
<evidence type="ECO:0000313" key="2">
    <source>
        <dbReference type="Proteomes" id="UP000218209"/>
    </source>
</evidence>
<organism evidence="1 2">
    <name type="scientific">Porphyra umbilicalis</name>
    <name type="common">Purple laver</name>
    <name type="synonym">Red alga</name>
    <dbReference type="NCBI Taxonomy" id="2786"/>
    <lineage>
        <taxon>Eukaryota</taxon>
        <taxon>Rhodophyta</taxon>
        <taxon>Bangiophyceae</taxon>
        <taxon>Bangiales</taxon>
        <taxon>Bangiaceae</taxon>
        <taxon>Porphyra</taxon>
    </lineage>
</organism>
<dbReference type="EMBL" id="KV919978">
    <property type="protein sequence ID" value="OSX68902.1"/>
    <property type="molecule type" value="Genomic_DNA"/>
</dbReference>
<evidence type="ECO:0000313" key="1">
    <source>
        <dbReference type="EMBL" id="OSX68902.1"/>
    </source>
</evidence>
<accession>A0A1X6NK10</accession>
<dbReference type="AlphaFoldDB" id="A0A1X6NK10"/>
<reference evidence="1 2" key="1">
    <citation type="submission" date="2017-03" db="EMBL/GenBank/DDBJ databases">
        <title>WGS assembly of Porphyra umbilicalis.</title>
        <authorList>
            <person name="Brawley S.H."/>
            <person name="Blouin N.A."/>
            <person name="Ficko-Blean E."/>
            <person name="Wheeler G.L."/>
            <person name="Lohr M."/>
            <person name="Goodson H.V."/>
            <person name="Jenkins J.W."/>
            <person name="Blaby-Haas C.E."/>
            <person name="Helliwell K.E."/>
            <person name="Chan C."/>
            <person name="Marriage T."/>
            <person name="Bhattacharya D."/>
            <person name="Klein A.S."/>
            <person name="Badis Y."/>
            <person name="Brodie J."/>
            <person name="Cao Y."/>
            <person name="Collen J."/>
            <person name="Dittami S.M."/>
            <person name="Gachon C.M."/>
            <person name="Green B.R."/>
            <person name="Karpowicz S."/>
            <person name="Kim J.W."/>
            <person name="Kudahl U."/>
            <person name="Lin S."/>
            <person name="Michel G."/>
            <person name="Mittag M."/>
            <person name="Olson B.J."/>
            <person name="Pangilinan J."/>
            <person name="Peng Y."/>
            <person name="Qiu H."/>
            <person name="Shu S."/>
            <person name="Singer J.T."/>
            <person name="Smith A.G."/>
            <person name="Sprecher B.N."/>
            <person name="Wagner V."/>
            <person name="Wang W."/>
            <person name="Wang Z.-Y."/>
            <person name="Yan J."/>
            <person name="Yarish C."/>
            <person name="Zoeuner-Riek S."/>
            <person name="Zhuang Y."/>
            <person name="Zou Y."/>
            <person name="Lindquist E.A."/>
            <person name="Grimwood J."/>
            <person name="Barry K."/>
            <person name="Rokhsar D.S."/>
            <person name="Schmutz J."/>
            <person name="Stiller J.W."/>
            <person name="Grossman A.R."/>
            <person name="Prochnik S.E."/>
        </authorList>
    </citation>
    <scope>NUCLEOTIDE SEQUENCE [LARGE SCALE GENOMIC DNA]</scope>
    <source>
        <strain evidence="1">4086291</strain>
    </source>
</reference>
<keyword evidence="2" id="KW-1185">Reference proteome</keyword>
<gene>
    <name evidence="1" type="ORF">BU14_2116s0001</name>
</gene>
<proteinExistence type="predicted"/>
<sequence length="63" mass="6664">MPGHPSAAWYDARVGWRGRVGFWEGVCLPLGGAFGCSDRRRSEGAVPDRLPLGHGCGGLRPTG</sequence>
<dbReference type="Proteomes" id="UP000218209">
    <property type="component" value="Unassembled WGS sequence"/>
</dbReference>